<dbReference type="SUPFAM" id="SSF141571">
    <property type="entry name" value="Pentapeptide repeat-like"/>
    <property type="match status" value="3"/>
</dbReference>
<accession>A0A075HLI4</accession>
<dbReference type="PANTHER" id="PTHR14136:SF17">
    <property type="entry name" value="BTB_POZ DOMAIN-CONTAINING PROTEIN KCTD9"/>
    <property type="match status" value="1"/>
</dbReference>
<dbReference type="InterPro" id="IPR051082">
    <property type="entry name" value="Pentapeptide-BTB/POZ_domain"/>
</dbReference>
<dbReference type="Pfam" id="PF13472">
    <property type="entry name" value="Lipase_GDSL_2"/>
    <property type="match status" value="1"/>
</dbReference>
<dbReference type="Gene3D" id="2.160.20.80">
    <property type="entry name" value="E3 ubiquitin-protein ligase SopA"/>
    <property type="match status" value="4"/>
</dbReference>
<dbReference type="InterPro" id="IPR013830">
    <property type="entry name" value="SGNH_hydro"/>
</dbReference>
<sequence>MKITVSLVYAVIVLSGIILIPNAFAENVPEWVKNNAGWWADDQIPDSAFLQGIQFLIKEGIMLIPSTEISGSSETQEVPAWVKNNAGWWADDKISEEEFVNAIQYLVKVGIITVESSKSPELIAKIWVNGDISDDEFLANVEQLIEKDVITIQNDSIIKTSQLPDWLVNNAGWWAARILTNSDFNFDPGYVKEEIHPCKEASLGLDCFEETYNSHGFRGIEFQKQKHDVDFRIFTVGGSTTYGVGTTADETWPAYLQQIINEEIKDKKIEVINAGLGGATTETEYNLIKNKIAALEPDLIIMYDGWNDYRYDAELTVQNWKSVCKLGKNEGFDTIIIAQPITTSGKRVLTEQEIWHSITYLPYLQISQQYIDAFEELDKICTKTIDFRGIFDYVQEPVFWDGGHTMGFANKIIAGNVFSVISSYFGQTYSVWNNNLNFGSNESGTSIVYAVGADLSYRNFDNLNLQNAVFDKADLSNTSFKNTNIDGARFVFANLSSSNLLDRTDLSNVNLAGADLSNLSLYGKNLSGTILIGVDLSGNDLTGTILKDADLTNANLTGADLSGNDLTGTILIGTDLTNTNLTGVDLSGKDLNHPGTDAEKLTTRTILIGTDLTNTNLTGVDLSGKDLTSAKLVGVDLSGKDLTGSAFSHASFDDANLERVNFTNVLLVDVDLTNIKNKSLAGSDLTNTSFAKSNLSGVNLSEAILFGNNWMNANLSGQDFSVVSNASILRGMFQGADLSNSNFENVNLSPQTGSLTTFKNKADLKNLYHDQLIHNLFADSHCEVSEAIQVRDNIYTAYFVNAGCMNIRIIDTKVIGNDLEVDWTFANTFIQSNLENANFENAELWFADFRLADLTNANLSGADLRNAFLMSADLSNTDLSGADLGGANLRDADLGGADLGGADLQDTILDNAILTGANLKCVNHPICESGYN</sequence>
<evidence type="ECO:0000313" key="2">
    <source>
        <dbReference type="EMBL" id="AIF17251.1"/>
    </source>
</evidence>
<reference evidence="2" key="1">
    <citation type="journal article" date="2014" name="Genome Biol. Evol.">
        <title>Pangenome evidence for extensive interdomain horizontal transfer affecting lineage core and shell genes in uncultured planktonic thaumarchaeota and euryarchaeota.</title>
        <authorList>
            <person name="Deschamps P."/>
            <person name="Zivanovic Y."/>
            <person name="Moreira D."/>
            <person name="Rodriguez-Valera F."/>
            <person name="Lopez-Garcia P."/>
        </authorList>
    </citation>
    <scope>NUCLEOTIDE SEQUENCE</scope>
</reference>
<organism evidence="2">
    <name type="scientific">uncultured marine thaumarchaeote KM3_76_G12</name>
    <dbReference type="NCBI Taxonomy" id="1456285"/>
    <lineage>
        <taxon>Archaea</taxon>
        <taxon>Nitrososphaerota</taxon>
        <taxon>environmental samples</taxon>
    </lineage>
</organism>
<dbReference type="SUPFAM" id="SSF52266">
    <property type="entry name" value="SGNH hydrolase"/>
    <property type="match status" value="1"/>
</dbReference>
<dbReference type="Pfam" id="PF00805">
    <property type="entry name" value="Pentapeptide"/>
    <property type="match status" value="6"/>
</dbReference>
<dbReference type="EMBL" id="KF901076">
    <property type="protein sequence ID" value="AIF17251.1"/>
    <property type="molecule type" value="Genomic_DNA"/>
</dbReference>
<name>A0A075HLI4_9ARCH</name>
<feature type="domain" description="SGNH hydrolase-type esterase" evidence="1">
    <location>
        <begin position="236"/>
        <end position="317"/>
    </location>
</feature>
<dbReference type="CDD" id="cd00229">
    <property type="entry name" value="SGNH_hydrolase"/>
    <property type="match status" value="1"/>
</dbReference>
<proteinExistence type="predicted"/>
<dbReference type="AlphaFoldDB" id="A0A075HLI4"/>
<dbReference type="PANTHER" id="PTHR14136">
    <property type="entry name" value="BTB_POZ DOMAIN-CONTAINING PROTEIN KCTD9"/>
    <property type="match status" value="1"/>
</dbReference>
<dbReference type="InterPro" id="IPR001646">
    <property type="entry name" value="5peptide_repeat"/>
</dbReference>
<dbReference type="InterPro" id="IPR036514">
    <property type="entry name" value="SGNH_hydro_sf"/>
</dbReference>
<protein>
    <submittedName>
        <fullName evidence="2">Putative low-complexity protein</fullName>
    </submittedName>
</protein>
<evidence type="ECO:0000259" key="1">
    <source>
        <dbReference type="Pfam" id="PF13472"/>
    </source>
</evidence>
<dbReference type="Gene3D" id="3.40.50.1110">
    <property type="entry name" value="SGNH hydrolase"/>
    <property type="match status" value="1"/>
</dbReference>